<feature type="compositionally biased region" description="Basic and acidic residues" evidence="1">
    <location>
        <begin position="58"/>
        <end position="73"/>
    </location>
</feature>
<evidence type="ECO:0000256" key="1">
    <source>
        <dbReference type="SAM" id="MobiDB-lite"/>
    </source>
</evidence>
<comment type="caution">
    <text evidence="3">The sequence shown here is derived from an EMBL/GenBank/DDBJ whole genome shotgun (WGS) entry which is preliminary data.</text>
</comment>
<sequence length="624" mass="65708">MTSSTVASYLGAAAFSAGLGLAVLAGAGAASADTTSDTDATSSRSSTADATHHAGPTRKADRAADNVATKEDSSDRDESDQDDADSSADDDFSADDGAGEVPARIGGDEDGAAERTDGDGQADPVEARVDDEVHEVAEVDAHVVSDEVVVDQPVDRDLRVAESESQAESVVMPSPVEAAATRASQPSAVGEPTFFEWLSRKIDYCLFNRKPRAEAMQLVQDRVNGVILGTMNATDREDDPLAYRVVVQAAKGDVTVSENGTFVYTPSAEFAAAGGTDVFAVKITDVGWGLHVFTGGRSTYVPVAVTVTPPSEEPPEYTRGFNVYNVTGSPVTFLGTQYGNVESAPAVGTRVEPGSSVRFELTYYFFSDNGSTASFVSDAGQYFYAHMGVLSPSGTSTASCSTGGAAGDCAPTKEDWTNQIVFLDAPGTVIDIPAGQGQKQAEVLNQLCYDGGLASCSFTPKKQENDFTPDHQVGNSVTNTTNAKVTYTISSSDTQTYSDSVQVSAKVAAKLGPIINAELSATYGHTWQTSHTFTQTIQVEVLPGTTFWIEARQPIFRVYGDLVLRAGNTTWILRDVYFESPNPNGNGNWQVLCSPSDTCSVQSGATLDADGVNVAVSAARRVED</sequence>
<evidence type="ECO:0000313" key="3">
    <source>
        <dbReference type="EMBL" id="OAN39458.1"/>
    </source>
</evidence>
<accession>A0A178LZG8</accession>
<dbReference type="SUPFAM" id="SSF56973">
    <property type="entry name" value="Aerolisin/ETX pore-forming domain"/>
    <property type="match status" value="1"/>
</dbReference>
<evidence type="ECO:0000313" key="4">
    <source>
        <dbReference type="Proteomes" id="UP000078396"/>
    </source>
</evidence>
<proteinExistence type="predicted"/>
<evidence type="ECO:0000256" key="2">
    <source>
        <dbReference type="SAM" id="SignalP"/>
    </source>
</evidence>
<dbReference type="RefSeq" id="WP_064281163.1">
    <property type="nucleotide sequence ID" value="NZ_LWCS01000017.1"/>
</dbReference>
<dbReference type="Proteomes" id="UP000078396">
    <property type="component" value="Unassembled WGS sequence"/>
</dbReference>
<feature type="signal peptide" evidence="2">
    <location>
        <begin position="1"/>
        <end position="32"/>
    </location>
</feature>
<name>A0A178LZG8_MYCIR</name>
<keyword evidence="2" id="KW-0732">Signal</keyword>
<organism evidence="3 4">
    <name type="scientific">Mycolicibacterium iranicum</name>
    <name type="common">Mycobacterium iranicum</name>
    <dbReference type="NCBI Taxonomy" id="912594"/>
    <lineage>
        <taxon>Bacteria</taxon>
        <taxon>Bacillati</taxon>
        <taxon>Actinomycetota</taxon>
        <taxon>Actinomycetes</taxon>
        <taxon>Mycobacteriales</taxon>
        <taxon>Mycobacteriaceae</taxon>
        <taxon>Mycolicibacterium</taxon>
    </lineage>
</organism>
<gene>
    <name evidence="3" type="ORF">A4X20_17405</name>
</gene>
<protein>
    <submittedName>
        <fullName evidence="3">Uncharacterized protein</fullName>
    </submittedName>
</protein>
<feature type="chain" id="PRO_5008091560" evidence="2">
    <location>
        <begin position="33"/>
        <end position="624"/>
    </location>
</feature>
<feature type="region of interest" description="Disordered" evidence="1">
    <location>
        <begin position="27"/>
        <end position="123"/>
    </location>
</feature>
<dbReference type="EMBL" id="LWCS01000017">
    <property type="protein sequence ID" value="OAN39458.1"/>
    <property type="molecule type" value="Genomic_DNA"/>
</dbReference>
<feature type="compositionally biased region" description="Low complexity" evidence="1">
    <location>
        <begin position="27"/>
        <end position="49"/>
    </location>
</feature>
<feature type="compositionally biased region" description="Acidic residues" evidence="1">
    <location>
        <begin position="74"/>
        <end position="98"/>
    </location>
</feature>
<dbReference type="Pfam" id="PF17963">
    <property type="entry name" value="Big_9"/>
    <property type="match status" value="1"/>
</dbReference>
<dbReference type="AlphaFoldDB" id="A0A178LZG8"/>
<reference evidence="3 4" key="1">
    <citation type="submission" date="2016-04" db="EMBL/GenBank/DDBJ databases">
        <title>Draft Genome Sequences of Staphylococcus capitis Strain H36, S. capitis Strain H65, S. cohnii Strain H62, S. hominis Strain H69, Mycobacterium iranicum Strain H39, Plantibacter sp. Strain H53, Pseudomonas oryzihabitans Strain H72, and Microbacterium sp. Strain H83, isolated from residential settings.</title>
        <authorList>
            <person name="Lymperopoulou D."/>
            <person name="Adams R.I."/>
            <person name="Lindow S."/>
            <person name="Coil D.A."/>
            <person name="Jospin G."/>
            <person name="Eisen J.A."/>
        </authorList>
    </citation>
    <scope>NUCLEOTIDE SEQUENCE [LARGE SCALE GENOMIC DNA]</scope>
    <source>
        <strain evidence="3 4">H39</strain>
    </source>
</reference>